<comment type="similarity">
    <text evidence="2">Belongs to the dethiobiotin synthetase family.</text>
</comment>
<protein>
    <recommendedName>
        <fullName evidence="2">ATP-dependent dethiobiotin synthetase BioD</fullName>
        <ecNumber evidence="2">6.3.3.3</ecNumber>
    </recommendedName>
    <alternativeName>
        <fullName evidence="2">DTB synthetase</fullName>
        <shortName evidence="2">DTBS</shortName>
    </alternativeName>
    <alternativeName>
        <fullName evidence="2">Dethiobiotin synthase</fullName>
    </alternativeName>
</protein>
<dbReference type="PANTHER" id="PTHR43210:SF5">
    <property type="entry name" value="DETHIOBIOTIN SYNTHETASE"/>
    <property type="match status" value="1"/>
</dbReference>
<sequence>MKENRFFITGTGTNVGKTLVSMLLCKKFGFKYCKPIQSGSAFGTDFDYISSMGIEIFQPSYNLLAPLSPNIAAKYEKIDIDAQKIKIPDCENLIVEGAGGIFVPINNEFLMTYIPKKFNLETIIVAKGGLGVINSTLLTIAALKAEKLPIRGVIFNCASDDEIASIMQFCDVKNLGRIDHISCLNTDNIAHDINL</sequence>
<keyword evidence="4" id="KW-1185">Reference proteome</keyword>
<organism evidence="3 4">
    <name type="scientific">Candidatus Deianiraea vastatrix</name>
    <dbReference type="NCBI Taxonomy" id="2163644"/>
    <lineage>
        <taxon>Bacteria</taxon>
        <taxon>Pseudomonadati</taxon>
        <taxon>Pseudomonadota</taxon>
        <taxon>Alphaproteobacteria</taxon>
        <taxon>Rickettsiales</taxon>
        <taxon>Candidatus Deianiraeaceae</taxon>
        <taxon>Candidatus Deianiraea</taxon>
    </lineage>
</organism>
<dbReference type="InterPro" id="IPR004472">
    <property type="entry name" value="DTB_synth_BioD"/>
</dbReference>
<dbReference type="AlphaFoldDB" id="A0A5B8XE73"/>
<keyword evidence="2" id="KW-0963">Cytoplasm</keyword>
<feature type="binding site" evidence="2">
    <location>
        <begin position="14"/>
        <end position="19"/>
    </location>
    <ligand>
        <name>ATP</name>
        <dbReference type="ChEBI" id="CHEBI:30616"/>
    </ligand>
</feature>
<feature type="binding site" evidence="2">
    <location>
        <position position="47"/>
    </location>
    <ligand>
        <name>ATP</name>
        <dbReference type="ChEBI" id="CHEBI:30616"/>
    </ligand>
</feature>
<dbReference type="GO" id="GO:0004141">
    <property type="term" value="F:dethiobiotin synthase activity"/>
    <property type="evidence" value="ECO:0007669"/>
    <property type="project" value="UniProtKB-UniRule"/>
</dbReference>
<dbReference type="SUPFAM" id="SSF52540">
    <property type="entry name" value="P-loop containing nucleoside triphosphate hydrolases"/>
    <property type="match status" value="1"/>
</dbReference>
<dbReference type="Gene3D" id="3.40.50.300">
    <property type="entry name" value="P-loop containing nucleotide triphosphate hydrolases"/>
    <property type="match status" value="1"/>
</dbReference>
<dbReference type="GO" id="GO:0005524">
    <property type="term" value="F:ATP binding"/>
    <property type="evidence" value="ECO:0007669"/>
    <property type="project" value="UniProtKB-UniRule"/>
</dbReference>
<dbReference type="Pfam" id="PF13500">
    <property type="entry name" value="AAA_26"/>
    <property type="match status" value="1"/>
</dbReference>
<dbReference type="GO" id="GO:0005829">
    <property type="term" value="C:cytosol"/>
    <property type="evidence" value="ECO:0007669"/>
    <property type="project" value="TreeGrafter"/>
</dbReference>
<feature type="binding site" evidence="2">
    <location>
        <begin position="156"/>
        <end position="157"/>
    </location>
    <ligand>
        <name>ATP</name>
        <dbReference type="ChEBI" id="CHEBI:30616"/>
    </ligand>
</feature>
<evidence type="ECO:0000256" key="2">
    <source>
        <dbReference type="HAMAP-Rule" id="MF_00336"/>
    </source>
</evidence>
<dbReference type="EC" id="6.3.3.3" evidence="2"/>
<name>A0A5B8XE73_9RICK</name>
<keyword evidence="2" id="KW-0436">Ligase</keyword>
<dbReference type="GO" id="GO:0000287">
    <property type="term" value="F:magnesium ion binding"/>
    <property type="evidence" value="ECO:0007669"/>
    <property type="project" value="UniProtKB-UniRule"/>
</dbReference>
<keyword evidence="2" id="KW-0067">ATP-binding</keyword>
<dbReference type="UniPathway" id="UPA00078">
    <property type="reaction ID" value="UER00161"/>
</dbReference>
<evidence type="ECO:0000313" key="4">
    <source>
        <dbReference type="Proteomes" id="UP000321934"/>
    </source>
</evidence>
<dbReference type="InterPro" id="IPR027417">
    <property type="entry name" value="P-loop_NTPase"/>
</dbReference>
<evidence type="ECO:0000313" key="3">
    <source>
        <dbReference type="EMBL" id="QED23175.1"/>
    </source>
</evidence>
<dbReference type="RefSeq" id="WP_146820465.1">
    <property type="nucleotide sequence ID" value="NZ_CP029077.1"/>
</dbReference>
<feature type="binding site" evidence="2">
    <location>
        <position position="38"/>
    </location>
    <ligand>
        <name>substrate</name>
    </ligand>
</feature>
<comment type="cofactor">
    <cofactor evidence="2">
        <name>Mg(2+)</name>
        <dbReference type="ChEBI" id="CHEBI:18420"/>
    </cofactor>
</comment>
<comment type="subunit">
    <text evidence="2">Homodimer.</text>
</comment>
<dbReference type="NCBIfam" id="TIGR00347">
    <property type="entry name" value="bioD"/>
    <property type="match status" value="1"/>
</dbReference>
<feature type="binding site" evidence="2">
    <location>
        <position position="18"/>
    </location>
    <ligand>
        <name>Mg(2+)</name>
        <dbReference type="ChEBI" id="CHEBI:18420"/>
    </ligand>
</feature>
<proteinExistence type="inferred from homology"/>
<keyword evidence="1 2" id="KW-0093">Biotin biosynthesis</keyword>
<gene>
    <name evidence="2" type="primary">bioD</name>
    <name evidence="3" type="ORF">Deia_00371</name>
</gene>
<comment type="catalytic activity">
    <reaction evidence="2">
        <text>(7R,8S)-7,8-diammoniononanoate + CO2 + ATP = (4R,5S)-dethiobiotin + ADP + phosphate + 3 H(+)</text>
        <dbReference type="Rhea" id="RHEA:15805"/>
        <dbReference type="ChEBI" id="CHEBI:15378"/>
        <dbReference type="ChEBI" id="CHEBI:16526"/>
        <dbReference type="ChEBI" id="CHEBI:30616"/>
        <dbReference type="ChEBI" id="CHEBI:43474"/>
        <dbReference type="ChEBI" id="CHEBI:149469"/>
        <dbReference type="ChEBI" id="CHEBI:149473"/>
        <dbReference type="ChEBI" id="CHEBI:456216"/>
        <dbReference type="EC" id="6.3.3.3"/>
    </reaction>
</comment>
<comment type="caution">
    <text evidence="2">Lacks conserved residue(s) required for the propagation of feature annotation.</text>
</comment>
<keyword evidence="2" id="KW-0460">Magnesium</keyword>
<feature type="binding site" evidence="2">
    <location>
        <position position="96"/>
    </location>
    <ligand>
        <name>Mg(2+)</name>
        <dbReference type="ChEBI" id="CHEBI:18420"/>
    </ligand>
</feature>
<dbReference type="GO" id="GO:0009102">
    <property type="term" value="P:biotin biosynthetic process"/>
    <property type="evidence" value="ECO:0007669"/>
    <property type="project" value="UniProtKB-UniRule"/>
</dbReference>
<feature type="binding site" evidence="2">
    <location>
        <begin position="96"/>
        <end position="99"/>
    </location>
    <ligand>
        <name>ATP</name>
        <dbReference type="ChEBI" id="CHEBI:30616"/>
    </ligand>
</feature>
<comment type="subcellular location">
    <subcellularLocation>
        <location evidence="2">Cytoplasm</location>
    </subcellularLocation>
</comment>
<dbReference type="OrthoDB" id="9802097at2"/>
<comment type="function">
    <text evidence="2">Catalyzes a mechanistically unusual reaction, the ATP-dependent insertion of CO2 between the N7 and N8 nitrogen atoms of 7,8-diaminopelargonic acid (DAPA, also called 7,8-diammoniononanoate) to form a ureido ring.</text>
</comment>
<dbReference type="PANTHER" id="PTHR43210">
    <property type="entry name" value="DETHIOBIOTIN SYNTHETASE"/>
    <property type="match status" value="1"/>
</dbReference>
<feature type="active site" evidence="2">
    <location>
        <position position="34"/>
    </location>
</feature>
<dbReference type="Proteomes" id="UP000321934">
    <property type="component" value="Chromosome"/>
</dbReference>
<feature type="binding site" evidence="2">
    <location>
        <position position="47"/>
    </location>
    <ligand>
        <name>Mg(2+)</name>
        <dbReference type="ChEBI" id="CHEBI:18420"/>
    </ligand>
</feature>
<evidence type="ECO:0000256" key="1">
    <source>
        <dbReference type="ARBA" id="ARBA00022756"/>
    </source>
</evidence>
<dbReference type="HAMAP" id="MF_00336">
    <property type="entry name" value="BioD"/>
    <property type="match status" value="1"/>
</dbReference>
<comment type="pathway">
    <text evidence="2">Cofactor biosynthesis; biotin biosynthesis; biotin from 7,8-diaminononanoate: step 1/2.</text>
</comment>
<dbReference type="EMBL" id="CP029077">
    <property type="protein sequence ID" value="QED23175.1"/>
    <property type="molecule type" value="Genomic_DNA"/>
</dbReference>
<reference evidence="3 4" key="1">
    <citation type="journal article" date="2019" name="ISME J.">
        <title>Deianiraea, an extracellular bacterium associated with the ciliate Paramecium, suggests an alternative scenario for the evolution of Rickettsiales.</title>
        <authorList>
            <person name="Castelli M."/>
            <person name="Sabaneyeva E."/>
            <person name="Lanzoni O."/>
            <person name="Lebedeva N."/>
            <person name="Floriano A.M."/>
            <person name="Gaiarsa S."/>
            <person name="Benken K."/>
            <person name="Modeo L."/>
            <person name="Bandi C."/>
            <person name="Potekhin A."/>
            <person name="Sassera D."/>
            <person name="Petroni G."/>
        </authorList>
    </citation>
    <scope>NUCLEOTIDE SEQUENCE [LARGE SCALE GENOMIC DNA]</scope>
    <source>
        <strain evidence="3">CyL4-1</strain>
    </source>
</reference>
<keyword evidence="2" id="KW-0547">Nucleotide-binding</keyword>
<accession>A0A5B8XE73</accession>
<dbReference type="PIRSF" id="PIRSF006755">
    <property type="entry name" value="DTB_synth"/>
    <property type="match status" value="1"/>
</dbReference>
<keyword evidence="2" id="KW-0479">Metal-binding</keyword>
<dbReference type="CDD" id="cd03109">
    <property type="entry name" value="DTBS"/>
    <property type="match status" value="1"/>
</dbReference>